<dbReference type="EMBL" id="JAQQXT010000001">
    <property type="protein sequence ID" value="MDC8769952.1"/>
    <property type="molecule type" value="Genomic_DNA"/>
</dbReference>
<dbReference type="Pfam" id="PF20398">
    <property type="entry name" value="DUF6691"/>
    <property type="match status" value="1"/>
</dbReference>
<keyword evidence="1" id="KW-0472">Membrane</keyword>
<evidence type="ECO:0000256" key="1">
    <source>
        <dbReference type="SAM" id="Phobius"/>
    </source>
</evidence>
<proteinExistence type="predicted"/>
<keyword evidence="3" id="KW-1185">Reference proteome</keyword>
<feature type="transmembrane region" description="Helical" evidence="1">
    <location>
        <begin position="98"/>
        <end position="120"/>
    </location>
</feature>
<reference evidence="2 3" key="1">
    <citation type="submission" date="2022-10" db="EMBL/GenBank/DDBJ databases">
        <title>Paucibacter sp. hw1 Genome sequencing.</title>
        <authorList>
            <person name="Park S."/>
        </authorList>
    </citation>
    <scope>NUCLEOTIDE SEQUENCE [LARGE SCALE GENOMIC DNA]</scope>
    <source>
        <strain evidence="3">hw1</strain>
    </source>
</reference>
<comment type="caution">
    <text evidence="2">The sequence shown here is derived from an EMBL/GenBank/DDBJ whole genome shotgun (WGS) entry which is preliminary data.</text>
</comment>
<sequence>MNKQSHPAFHHHRLSEFGVGLLFGLGLILAGMTDPSKVLGFLDLAGQWDPSLAFVMGGAILVSLGAFALAKKRSQSFLGGAMHLPTSRDIDRRLITGSLLFGAGWGLAGFCPGPAIVSVATGNPKAIVFVLAMLAGMAVFEIAENRVKTSPIKQS</sequence>
<feature type="transmembrane region" description="Helical" evidence="1">
    <location>
        <begin position="126"/>
        <end position="143"/>
    </location>
</feature>
<feature type="transmembrane region" description="Helical" evidence="1">
    <location>
        <begin position="12"/>
        <end position="32"/>
    </location>
</feature>
<evidence type="ECO:0000313" key="2">
    <source>
        <dbReference type="EMBL" id="MDC8769952.1"/>
    </source>
</evidence>
<keyword evidence="1" id="KW-1133">Transmembrane helix</keyword>
<gene>
    <name evidence="2" type="ORF">PRZ03_00100</name>
</gene>
<dbReference type="InterPro" id="IPR046513">
    <property type="entry name" value="DUF6691"/>
</dbReference>
<accession>A0ABT5K963</accession>
<keyword evidence="1" id="KW-0812">Transmembrane</keyword>
<organism evidence="2 3">
    <name type="scientific">Roseateles albus</name>
    <dbReference type="NCBI Taxonomy" id="2987525"/>
    <lineage>
        <taxon>Bacteria</taxon>
        <taxon>Pseudomonadati</taxon>
        <taxon>Pseudomonadota</taxon>
        <taxon>Betaproteobacteria</taxon>
        <taxon>Burkholderiales</taxon>
        <taxon>Sphaerotilaceae</taxon>
        <taxon>Roseateles</taxon>
    </lineage>
</organism>
<dbReference type="Proteomes" id="UP001221189">
    <property type="component" value="Unassembled WGS sequence"/>
</dbReference>
<protein>
    <submittedName>
        <fullName evidence="2">YeeE/YedE family protein</fullName>
    </submittedName>
</protein>
<dbReference type="RefSeq" id="WP_273598462.1">
    <property type="nucleotide sequence ID" value="NZ_JAQQXT010000001.1"/>
</dbReference>
<name>A0ABT5K963_9BURK</name>
<feature type="transmembrane region" description="Helical" evidence="1">
    <location>
        <begin position="52"/>
        <end position="70"/>
    </location>
</feature>
<evidence type="ECO:0000313" key="3">
    <source>
        <dbReference type="Proteomes" id="UP001221189"/>
    </source>
</evidence>